<dbReference type="Gramene" id="AET3Gv20506500.6">
    <property type="protein sequence ID" value="AET3Gv20506500.6"/>
    <property type="gene ID" value="AET3Gv20506500"/>
</dbReference>
<sequence>MDSIKLHSQNNFLKNYVLKTKMHKNCLLKCWCTHWHLNKMLVYYGVGPHHHELLEQHAKEVVPLRPIFFLSMQLNNPESCCKSPWRITWTR</sequence>
<dbReference type="EnsemblPlants" id="AET3Gv20506500.3">
    <property type="protein sequence ID" value="AET3Gv20506500.3"/>
    <property type="gene ID" value="AET3Gv20506500"/>
</dbReference>
<protein>
    <submittedName>
        <fullName evidence="1">Uncharacterized protein</fullName>
    </submittedName>
</protein>
<reference evidence="2" key="1">
    <citation type="journal article" date="2014" name="Science">
        <title>Ancient hybridizations among the ancestral genomes of bread wheat.</title>
        <authorList>
            <consortium name="International Wheat Genome Sequencing Consortium,"/>
            <person name="Marcussen T."/>
            <person name="Sandve S.R."/>
            <person name="Heier L."/>
            <person name="Spannagl M."/>
            <person name="Pfeifer M."/>
            <person name="Jakobsen K.S."/>
            <person name="Wulff B.B."/>
            <person name="Steuernagel B."/>
            <person name="Mayer K.F."/>
            <person name="Olsen O.A."/>
        </authorList>
    </citation>
    <scope>NUCLEOTIDE SEQUENCE [LARGE SCALE GENOMIC DNA]</scope>
    <source>
        <strain evidence="2">cv. AL8/78</strain>
    </source>
</reference>
<proteinExistence type="predicted"/>
<reference evidence="2" key="2">
    <citation type="journal article" date="2017" name="Nat. Plants">
        <title>The Aegilops tauschii genome reveals multiple impacts of transposons.</title>
        <authorList>
            <person name="Zhao G."/>
            <person name="Zou C."/>
            <person name="Li K."/>
            <person name="Wang K."/>
            <person name="Li T."/>
            <person name="Gao L."/>
            <person name="Zhang X."/>
            <person name="Wang H."/>
            <person name="Yang Z."/>
            <person name="Liu X."/>
            <person name="Jiang W."/>
            <person name="Mao L."/>
            <person name="Kong X."/>
            <person name="Jiao Y."/>
            <person name="Jia J."/>
        </authorList>
    </citation>
    <scope>NUCLEOTIDE SEQUENCE [LARGE SCALE GENOMIC DNA]</scope>
    <source>
        <strain evidence="2">cv. AL8/78</strain>
    </source>
</reference>
<evidence type="ECO:0000313" key="2">
    <source>
        <dbReference type="Proteomes" id="UP000015105"/>
    </source>
</evidence>
<reference evidence="1" key="4">
    <citation type="submission" date="2019-03" db="UniProtKB">
        <authorList>
            <consortium name="EnsemblPlants"/>
        </authorList>
    </citation>
    <scope>IDENTIFICATION</scope>
</reference>
<dbReference type="AlphaFoldDB" id="A0A453EXJ8"/>
<dbReference type="EnsemblPlants" id="AET3Gv20506500.4">
    <property type="protein sequence ID" value="AET3Gv20506500.4"/>
    <property type="gene ID" value="AET3Gv20506500"/>
</dbReference>
<keyword evidence="2" id="KW-1185">Reference proteome</keyword>
<dbReference type="Gramene" id="AET3Gv20506500.5">
    <property type="protein sequence ID" value="AET3Gv20506500.5"/>
    <property type="gene ID" value="AET3Gv20506500"/>
</dbReference>
<dbReference type="EnsemblPlants" id="AET3Gv20506500.5">
    <property type="protein sequence ID" value="AET3Gv20506500.5"/>
    <property type="gene ID" value="AET3Gv20506500"/>
</dbReference>
<evidence type="ECO:0000313" key="1">
    <source>
        <dbReference type="EnsemblPlants" id="AET3Gv20506500.3"/>
    </source>
</evidence>
<dbReference type="EnsemblPlants" id="AET3Gv20506500.6">
    <property type="protein sequence ID" value="AET3Gv20506500.6"/>
    <property type="gene ID" value="AET3Gv20506500"/>
</dbReference>
<dbReference type="Gramene" id="AET3Gv20506500.3">
    <property type="protein sequence ID" value="AET3Gv20506500.3"/>
    <property type="gene ID" value="AET3Gv20506500"/>
</dbReference>
<dbReference type="Gramene" id="AET3Gv20506500.4">
    <property type="protein sequence ID" value="AET3Gv20506500.4"/>
    <property type="gene ID" value="AET3Gv20506500"/>
</dbReference>
<organism evidence="1 2">
    <name type="scientific">Aegilops tauschii subsp. strangulata</name>
    <name type="common">Goatgrass</name>
    <dbReference type="NCBI Taxonomy" id="200361"/>
    <lineage>
        <taxon>Eukaryota</taxon>
        <taxon>Viridiplantae</taxon>
        <taxon>Streptophyta</taxon>
        <taxon>Embryophyta</taxon>
        <taxon>Tracheophyta</taxon>
        <taxon>Spermatophyta</taxon>
        <taxon>Magnoliopsida</taxon>
        <taxon>Liliopsida</taxon>
        <taxon>Poales</taxon>
        <taxon>Poaceae</taxon>
        <taxon>BOP clade</taxon>
        <taxon>Pooideae</taxon>
        <taxon>Triticodae</taxon>
        <taxon>Triticeae</taxon>
        <taxon>Triticinae</taxon>
        <taxon>Aegilops</taxon>
    </lineage>
</organism>
<reference evidence="1" key="5">
    <citation type="journal article" date="2021" name="G3 (Bethesda)">
        <title>Aegilops tauschii genome assembly Aet v5.0 features greater sequence contiguity and improved annotation.</title>
        <authorList>
            <person name="Wang L."/>
            <person name="Zhu T."/>
            <person name="Rodriguez J.C."/>
            <person name="Deal K.R."/>
            <person name="Dubcovsky J."/>
            <person name="McGuire P.E."/>
            <person name="Lux T."/>
            <person name="Spannagl M."/>
            <person name="Mayer K.F.X."/>
            <person name="Baldrich P."/>
            <person name="Meyers B.C."/>
            <person name="Huo N."/>
            <person name="Gu Y.Q."/>
            <person name="Zhou H."/>
            <person name="Devos K.M."/>
            <person name="Bennetzen J.L."/>
            <person name="Unver T."/>
            <person name="Budak H."/>
            <person name="Gulick P.J."/>
            <person name="Galiba G."/>
            <person name="Kalapos B."/>
            <person name="Nelson D.R."/>
            <person name="Li P."/>
            <person name="You F.M."/>
            <person name="Luo M.C."/>
            <person name="Dvorak J."/>
        </authorList>
    </citation>
    <scope>NUCLEOTIDE SEQUENCE [LARGE SCALE GENOMIC DNA]</scope>
    <source>
        <strain evidence="1">cv. AL8/78</strain>
    </source>
</reference>
<reference evidence="1" key="3">
    <citation type="journal article" date="2017" name="Nature">
        <title>Genome sequence of the progenitor of the wheat D genome Aegilops tauschii.</title>
        <authorList>
            <person name="Luo M.C."/>
            <person name="Gu Y.Q."/>
            <person name="Puiu D."/>
            <person name="Wang H."/>
            <person name="Twardziok S.O."/>
            <person name="Deal K.R."/>
            <person name="Huo N."/>
            <person name="Zhu T."/>
            <person name="Wang L."/>
            <person name="Wang Y."/>
            <person name="McGuire P.E."/>
            <person name="Liu S."/>
            <person name="Long H."/>
            <person name="Ramasamy R.K."/>
            <person name="Rodriguez J.C."/>
            <person name="Van S.L."/>
            <person name="Yuan L."/>
            <person name="Wang Z."/>
            <person name="Xia Z."/>
            <person name="Xiao L."/>
            <person name="Anderson O.D."/>
            <person name="Ouyang S."/>
            <person name="Liang Y."/>
            <person name="Zimin A.V."/>
            <person name="Pertea G."/>
            <person name="Qi P."/>
            <person name="Bennetzen J.L."/>
            <person name="Dai X."/>
            <person name="Dawson M.W."/>
            <person name="Muller H.G."/>
            <person name="Kugler K."/>
            <person name="Rivarola-Duarte L."/>
            <person name="Spannagl M."/>
            <person name="Mayer K.F.X."/>
            <person name="Lu F.H."/>
            <person name="Bevan M.W."/>
            <person name="Leroy P."/>
            <person name="Li P."/>
            <person name="You F.M."/>
            <person name="Sun Q."/>
            <person name="Liu Z."/>
            <person name="Lyons E."/>
            <person name="Wicker T."/>
            <person name="Salzberg S.L."/>
            <person name="Devos K.M."/>
            <person name="Dvorak J."/>
        </authorList>
    </citation>
    <scope>NUCLEOTIDE SEQUENCE [LARGE SCALE GENOMIC DNA]</scope>
    <source>
        <strain evidence="1">cv. AL8/78</strain>
    </source>
</reference>
<accession>A0A453EXJ8</accession>
<dbReference type="Proteomes" id="UP000015105">
    <property type="component" value="Chromosome 3D"/>
</dbReference>
<name>A0A453EXJ8_AEGTS</name>